<proteinExistence type="predicted"/>
<dbReference type="EMBL" id="MU394286">
    <property type="protein sequence ID" value="KAI6091604.1"/>
    <property type="molecule type" value="Genomic_DNA"/>
</dbReference>
<dbReference type="Proteomes" id="UP001497680">
    <property type="component" value="Unassembled WGS sequence"/>
</dbReference>
<evidence type="ECO:0000313" key="1">
    <source>
        <dbReference type="EMBL" id="KAI6091604.1"/>
    </source>
</evidence>
<name>A0ACC0DG08_9PEZI</name>
<protein>
    <submittedName>
        <fullName evidence="1">Amino acid permease-domain-containing protein</fullName>
    </submittedName>
</protein>
<sequence>MNRNSTSPERIHRVDDHMTPESIPKSRTSQSTGEGSSRHCQESELNDTGVPFTTRRYLTAVDVAALIINKMIGSGIFTGPPSVLQLVGDRQTAIGLWVVGFVWTVLCMFLYLEYARKLPYTGGELIYLDAVIPSKPLLVYTIYSFYFIWNNNATSNALQFARQVIIAATLSHDDFDVRVWRFIAVAILSVVCLVVYFSPRWSRQFNNFLAGLKILVLLVLFCAGVNHISKNGSVLTDPDQQPKKLEYDVSELPSATAVLTALFSFQGWENATLVSGEIKNHATLRRGFFSAVFIVGILYLLIAIVYSYGIPLNHGILDSEFAPQLFGGGDSAEKAWAIITALSAVGSMLSITYTCSRVKQVITWANIVPWSTFWRRSTSSERNASDGDDSDNEIEDRMASTPPESPEGGIVLHWIISTVFICISAAITNITEAVSFSGRLFSYGSICVNVVLAFMYFRIAAVPPDTYEIVALRWNPEKEALPLRWPLGRWVLTLLIGLGGVVLLIFAAFPVSKPEDGYIQGWVYLVVNVAVAVSGLLYWVCFLNCSKGERTLMRLGNATPRIAKHGDNSTETFRQCSLCCSQTYRSQAHRHLTYGYINYLSVEHTRGFWLADLLYWFFGGQDRTGNPRSLAQSIQRWWFEK</sequence>
<reference evidence="1 2" key="1">
    <citation type="journal article" date="2022" name="New Phytol.">
        <title>Ecological generalism drives hyperdiversity of secondary metabolite gene clusters in xylarialean endophytes.</title>
        <authorList>
            <person name="Franco M.E.E."/>
            <person name="Wisecaver J.H."/>
            <person name="Arnold A.E."/>
            <person name="Ju Y.M."/>
            <person name="Slot J.C."/>
            <person name="Ahrendt S."/>
            <person name="Moore L.P."/>
            <person name="Eastman K.E."/>
            <person name="Scott K."/>
            <person name="Konkel Z."/>
            <person name="Mondo S.J."/>
            <person name="Kuo A."/>
            <person name="Hayes R.D."/>
            <person name="Haridas S."/>
            <person name="Andreopoulos B."/>
            <person name="Riley R."/>
            <person name="LaButti K."/>
            <person name="Pangilinan J."/>
            <person name="Lipzen A."/>
            <person name="Amirebrahimi M."/>
            <person name="Yan J."/>
            <person name="Adam C."/>
            <person name="Keymanesh K."/>
            <person name="Ng V."/>
            <person name="Louie K."/>
            <person name="Northen T."/>
            <person name="Drula E."/>
            <person name="Henrissat B."/>
            <person name="Hsieh H.M."/>
            <person name="Youens-Clark K."/>
            <person name="Lutzoni F."/>
            <person name="Miadlikowska J."/>
            <person name="Eastwood D.C."/>
            <person name="Hamelin R.C."/>
            <person name="Grigoriev I.V."/>
            <person name="U'Ren J.M."/>
        </authorList>
    </citation>
    <scope>NUCLEOTIDE SEQUENCE [LARGE SCALE GENOMIC DNA]</scope>
    <source>
        <strain evidence="1 2">ER1909</strain>
    </source>
</reference>
<evidence type="ECO:0000313" key="2">
    <source>
        <dbReference type="Proteomes" id="UP001497680"/>
    </source>
</evidence>
<keyword evidence="2" id="KW-1185">Reference proteome</keyword>
<gene>
    <name evidence="1" type="ORF">F4821DRAFT_226486</name>
</gene>
<accession>A0ACC0DG08</accession>
<comment type="caution">
    <text evidence="1">The sequence shown here is derived from an EMBL/GenBank/DDBJ whole genome shotgun (WGS) entry which is preliminary data.</text>
</comment>
<organism evidence="1 2">
    <name type="scientific">Hypoxylon rubiginosum</name>
    <dbReference type="NCBI Taxonomy" id="110542"/>
    <lineage>
        <taxon>Eukaryota</taxon>
        <taxon>Fungi</taxon>
        <taxon>Dikarya</taxon>
        <taxon>Ascomycota</taxon>
        <taxon>Pezizomycotina</taxon>
        <taxon>Sordariomycetes</taxon>
        <taxon>Xylariomycetidae</taxon>
        <taxon>Xylariales</taxon>
        <taxon>Hypoxylaceae</taxon>
        <taxon>Hypoxylon</taxon>
    </lineage>
</organism>